<comment type="caution">
    <text evidence="1">The sequence shown here is derived from an EMBL/GenBank/DDBJ whole genome shotgun (WGS) entry which is preliminary data.</text>
</comment>
<sequence>MEKLKKGDRVKVTFENGFLLGKVVNLYPDKFLMSDDLVGITAYVPYKLKWEKIPSSKEVESTVVKPKHYIFSDGTEAKTFINKIAERYKQGSVAYHVGNCAKYIIRAPFKNGLEDLKKAQESLGLAIECWCAKDE</sequence>
<dbReference type="Pfam" id="PF11753">
    <property type="entry name" value="DUF3310"/>
    <property type="match status" value="1"/>
</dbReference>
<dbReference type="EMBL" id="JANUXY010000004">
    <property type="protein sequence ID" value="MCS4486361.1"/>
    <property type="molecule type" value="Genomic_DNA"/>
</dbReference>
<reference evidence="1 2" key="1">
    <citation type="journal article" date="2023" name="Int. J. Syst. Evol. Microbiol.">
        <title>Streptococcus sciuri sp. nov., Staphylococcus marylandisciuri sp. nov. and Staphylococcus americanisciuri sp. nov., isolated from faeces of eastern grey squirrel (Sciurus carolinensis).</title>
        <authorList>
            <person name="Volokhov D.V."/>
            <person name="Zagorodnyaya T.A."/>
            <person name="Furtak V.A."/>
            <person name="Nattanmai G."/>
            <person name="Randall L."/>
            <person name="Jose S."/>
            <person name="Gao Y."/>
            <person name="Eisenberg T."/>
            <person name="Delmonte P."/>
            <person name="Blom J."/>
            <person name="Mitchell K.K."/>
        </authorList>
    </citation>
    <scope>NUCLEOTIDE SEQUENCE [LARGE SCALE GENOMIC DNA]</scope>
    <source>
        <strain evidence="1 2">GRT3</strain>
    </source>
</reference>
<protein>
    <submittedName>
        <fullName evidence="1">DUF3310 domain-containing protein</fullName>
    </submittedName>
</protein>
<keyword evidence="2" id="KW-1185">Reference proteome</keyword>
<gene>
    <name evidence="1" type="ORF">NXS11_05560</name>
</gene>
<evidence type="ECO:0000313" key="1">
    <source>
        <dbReference type="EMBL" id="MCS4486361.1"/>
    </source>
</evidence>
<dbReference type="InterPro" id="IPR021739">
    <property type="entry name" value="SaV-like"/>
</dbReference>
<dbReference type="Proteomes" id="UP001205609">
    <property type="component" value="Unassembled WGS sequence"/>
</dbReference>
<accession>A0ABT2F1N8</accession>
<organism evidence="1 2">
    <name type="scientific">Staphylococcus americanisciuri</name>
    <dbReference type="NCBI Taxonomy" id="2973940"/>
    <lineage>
        <taxon>Bacteria</taxon>
        <taxon>Bacillati</taxon>
        <taxon>Bacillota</taxon>
        <taxon>Bacilli</taxon>
        <taxon>Bacillales</taxon>
        <taxon>Staphylococcaceae</taxon>
        <taxon>Staphylococcus</taxon>
    </lineage>
</organism>
<evidence type="ECO:0000313" key="2">
    <source>
        <dbReference type="Proteomes" id="UP001205609"/>
    </source>
</evidence>
<dbReference type="RefSeq" id="WP_259199663.1">
    <property type="nucleotide sequence ID" value="NZ_JANUXY010000004.1"/>
</dbReference>
<name>A0ABT2F1N8_9STAP</name>
<proteinExistence type="predicted"/>